<dbReference type="PROSITE" id="PS51465">
    <property type="entry name" value="KAZAL_2"/>
    <property type="match status" value="1"/>
</dbReference>
<evidence type="ECO:0000256" key="6">
    <source>
        <dbReference type="ARBA" id="ARBA00023136"/>
    </source>
</evidence>
<feature type="region of interest" description="Disordered" evidence="10">
    <location>
        <begin position="359"/>
        <end position="378"/>
    </location>
</feature>
<accession>W8BWP6</accession>
<keyword evidence="7" id="KW-1015">Disulfide bond</keyword>
<keyword evidence="4 8" id="KW-0812">Transmembrane</keyword>
<comment type="similarity">
    <text evidence="2 8">Belongs to the organo anion transporter (TC 2.A.60) family.</text>
</comment>
<evidence type="ECO:0000256" key="10">
    <source>
        <dbReference type="SAM" id="MobiDB-lite"/>
    </source>
</evidence>
<reference evidence="12" key="2">
    <citation type="journal article" date="2014" name="BMC Genomics">
        <title>A genomic perspective to assessing quality of mass-reared SIT flies used in Mediterranean fruit fly (Ceratitis capitata) eradication in California.</title>
        <authorList>
            <person name="Calla B."/>
            <person name="Hall B."/>
            <person name="Hou S."/>
            <person name="Geib S.M."/>
        </authorList>
    </citation>
    <scope>NUCLEOTIDE SEQUENCE</scope>
</reference>
<keyword evidence="6 8" id="KW-0472">Membrane</keyword>
<feature type="transmembrane region" description="Helical" evidence="8">
    <location>
        <begin position="411"/>
        <end position="430"/>
    </location>
</feature>
<dbReference type="AlphaFoldDB" id="W8BWP6"/>
<evidence type="ECO:0000256" key="5">
    <source>
        <dbReference type="ARBA" id="ARBA00022989"/>
    </source>
</evidence>
<protein>
    <recommendedName>
        <fullName evidence="8">Solute carrier organic anion transporter family member</fullName>
    </recommendedName>
</protein>
<comment type="caution">
    <text evidence="8">Lacks conserved residue(s) required for the propagation of feature annotation.</text>
</comment>
<feature type="transmembrane region" description="Helical" evidence="8">
    <location>
        <begin position="236"/>
        <end position="256"/>
    </location>
</feature>
<feature type="transmembrane region" description="Helical" evidence="8">
    <location>
        <begin position="159"/>
        <end position="181"/>
    </location>
</feature>
<dbReference type="EMBL" id="GAMC01012921">
    <property type="protein sequence ID" value="JAB93634.1"/>
    <property type="molecule type" value="mRNA"/>
</dbReference>
<dbReference type="SUPFAM" id="SSF103473">
    <property type="entry name" value="MFS general substrate transporter"/>
    <property type="match status" value="1"/>
</dbReference>
<feature type="domain" description="Kazal-like" evidence="11">
    <location>
        <begin position="519"/>
        <end position="575"/>
    </location>
</feature>
<dbReference type="NCBIfam" id="TIGR00805">
    <property type="entry name" value="oat"/>
    <property type="match status" value="1"/>
</dbReference>
<feature type="transmembrane region" description="Helical" evidence="8">
    <location>
        <begin position="768"/>
        <end position="788"/>
    </location>
</feature>
<comment type="subcellular location">
    <subcellularLocation>
        <location evidence="1 8">Cell membrane</location>
        <topology evidence="1 8">Multi-pass membrane protein</topology>
    </subcellularLocation>
</comment>
<evidence type="ECO:0000313" key="12">
    <source>
        <dbReference type="EMBL" id="JAB93634.1"/>
    </source>
</evidence>
<dbReference type="InterPro" id="IPR036058">
    <property type="entry name" value="Kazal_dom_sf"/>
</dbReference>
<evidence type="ECO:0000256" key="4">
    <source>
        <dbReference type="ARBA" id="ARBA00022692"/>
    </source>
</evidence>
<dbReference type="Pfam" id="PF07648">
    <property type="entry name" value="Kazal_2"/>
    <property type="match status" value="1"/>
</dbReference>
<evidence type="ECO:0000256" key="1">
    <source>
        <dbReference type="ARBA" id="ARBA00004651"/>
    </source>
</evidence>
<evidence type="ECO:0000259" key="11">
    <source>
        <dbReference type="PROSITE" id="PS51465"/>
    </source>
</evidence>
<dbReference type="InterPro" id="IPR004156">
    <property type="entry name" value="OATP"/>
</dbReference>
<dbReference type="Pfam" id="PF03137">
    <property type="entry name" value="OATP"/>
    <property type="match status" value="1"/>
</dbReference>
<keyword evidence="8" id="KW-0813">Transport</keyword>
<dbReference type="Gene3D" id="1.20.1250.20">
    <property type="entry name" value="MFS general substrate transporter like domains"/>
    <property type="match status" value="1"/>
</dbReference>
<feature type="coiled-coil region" evidence="9">
    <location>
        <begin position="791"/>
        <end position="818"/>
    </location>
</feature>
<reference evidence="12" key="1">
    <citation type="submission" date="2013-07" db="EMBL/GenBank/DDBJ databases">
        <authorList>
            <person name="Geib S."/>
        </authorList>
    </citation>
    <scope>NUCLEOTIDE SEQUENCE</scope>
</reference>
<evidence type="ECO:0000256" key="9">
    <source>
        <dbReference type="SAM" id="Coils"/>
    </source>
</evidence>
<proteinExistence type="evidence at transcript level"/>
<dbReference type="GO" id="GO:0043252">
    <property type="term" value="P:sodium-independent organic anion transport"/>
    <property type="evidence" value="ECO:0007669"/>
    <property type="project" value="TreeGrafter"/>
</dbReference>
<dbReference type="GO" id="GO:0015347">
    <property type="term" value="F:sodium-independent organic anion transmembrane transporter activity"/>
    <property type="evidence" value="ECO:0007669"/>
    <property type="project" value="TreeGrafter"/>
</dbReference>
<evidence type="ECO:0000256" key="8">
    <source>
        <dbReference type="RuleBase" id="RU362056"/>
    </source>
</evidence>
<feature type="transmembrane region" description="Helical" evidence="8">
    <location>
        <begin position="131"/>
        <end position="152"/>
    </location>
</feature>
<feature type="transmembrane region" description="Helical" evidence="8">
    <location>
        <begin position="92"/>
        <end position="111"/>
    </location>
</feature>
<keyword evidence="5 8" id="KW-1133">Transmembrane helix</keyword>
<keyword evidence="9" id="KW-0175">Coiled coil</keyword>
<keyword evidence="3" id="KW-1003">Cell membrane</keyword>
<sequence>MVEIVKNAQQDNGETIDDERDVDVESRLLDNGNVKSSEKSNGVQNDEKTDNEQTMSEEINKILRDMPLTDDVTCGFWLFKGRFFQRFANQNAYVLLYGIVGCVFSMTYAYFNGTITTIEKRFKIPSKNTGIISVGNDISQMMVSAVLSYYAGKGHRPRWIGFGLLTIVIFCLMTTLPHLLYGPGEDALALTAEFGAQPDENATKEAIEKQNSKTLCRLNGGGAECEMGEGNLAPQLVLFAAQFISGIGGSLYYTLGVSYMDDNTKKSRTPVLLSLSYFLRMLGPAFGYALASFCLRIYIAPNLRPVINNKDPRWLGAWWMGWLVIGGMIFVSGIFLTMFPKQLPRAMARRMVEEERRKRISLRERQQNGSKEQTEKDRLAAEMEEKPIEETKASFWDMLKTFKRLLKNKTLMCNNFSSVFYLFGYTPYWIFTPKYIEIQYRQSAATSSLVTGTVALAFSAAGILLSGFVISRYKPRARYMAAWNVIVGFLTVVGILAYAFIGCPGNEKSVIVNIHDSALNSTPTCNSDCHCDYVRYSPVCGENNMTYISPCHAGCKKQYRTATGRKIYYDCTCIPSNNSNRSLSTIDERLTALNLKSEVHITNNENISTTIMPNELTTTTVLPDDLLTTTTDFPDDWATTIDSTALPATSDMSYPELTYGGQARTGACPVNCYAQFVTFLSVMCCLKFVGATGRASNFLVSVRCVPEKDKTAAMGFGMMMMSMLAFIPSPIFFGWVLDRICLVWGKTCTNKGNCWLYDPESLRYTLNITASVFVAIGALFDWGVWYYVKDLQIFDEEVKEVEMKIVQHEEEVNSVKDMEV</sequence>
<organism evidence="12">
    <name type="scientific">Ceratitis capitata</name>
    <name type="common">Mediterranean fruit fly</name>
    <name type="synonym">Tephritis capitata</name>
    <dbReference type="NCBI Taxonomy" id="7213"/>
    <lineage>
        <taxon>Eukaryota</taxon>
        <taxon>Metazoa</taxon>
        <taxon>Ecdysozoa</taxon>
        <taxon>Arthropoda</taxon>
        <taxon>Hexapoda</taxon>
        <taxon>Insecta</taxon>
        <taxon>Pterygota</taxon>
        <taxon>Neoptera</taxon>
        <taxon>Endopterygota</taxon>
        <taxon>Diptera</taxon>
        <taxon>Brachycera</taxon>
        <taxon>Muscomorpha</taxon>
        <taxon>Tephritoidea</taxon>
        <taxon>Tephritidae</taxon>
        <taxon>Ceratitis</taxon>
        <taxon>Ceratitis</taxon>
    </lineage>
</organism>
<dbReference type="GO" id="GO:0016323">
    <property type="term" value="C:basolateral plasma membrane"/>
    <property type="evidence" value="ECO:0007669"/>
    <property type="project" value="TreeGrafter"/>
</dbReference>
<dbReference type="PANTHER" id="PTHR11388:SF76">
    <property type="entry name" value="SOLUTE CARRIER ORGANIC ANION TRANSPORTER FAMILY MEMBER"/>
    <property type="match status" value="1"/>
</dbReference>
<name>W8BWP6_CERCA</name>
<evidence type="ECO:0000256" key="2">
    <source>
        <dbReference type="ARBA" id="ARBA00009657"/>
    </source>
</evidence>
<dbReference type="SUPFAM" id="SSF100895">
    <property type="entry name" value="Kazal-type serine protease inhibitors"/>
    <property type="match status" value="1"/>
</dbReference>
<feature type="transmembrane region" description="Helical" evidence="8">
    <location>
        <begin position="482"/>
        <end position="501"/>
    </location>
</feature>
<keyword evidence="8" id="KW-0406">Ion transport</keyword>
<evidence type="ECO:0000256" key="3">
    <source>
        <dbReference type="ARBA" id="ARBA00022475"/>
    </source>
</evidence>
<feature type="region of interest" description="Disordered" evidence="10">
    <location>
        <begin position="6"/>
        <end position="54"/>
    </location>
</feature>
<dbReference type="CDD" id="cd17336">
    <property type="entry name" value="MFS_SLCO_OATP"/>
    <property type="match status" value="1"/>
</dbReference>
<feature type="transmembrane region" description="Helical" evidence="8">
    <location>
        <begin position="319"/>
        <end position="339"/>
    </location>
</feature>
<feature type="transmembrane region" description="Helical" evidence="8">
    <location>
        <begin position="712"/>
        <end position="737"/>
    </location>
</feature>
<feature type="compositionally biased region" description="Polar residues" evidence="10">
    <location>
        <begin position="33"/>
        <end position="44"/>
    </location>
</feature>
<dbReference type="GO" id="GO:0006811">
    <property type="term" value="P:monoatomic ion transport"/>
    <property type="evidence" value="ECO:0007669"/>
    <property type="project" value="UniProtKB-KW"/>
</dbReference>
<evidence type="ECO:0000256" key="7">
    <source>
        <dbReference type="ARBA" id="ARBA00023157"/>
    </source>
</evidence>
<dbReference type="InterPro" id="IPR036259">
    <property type="entry name" value="MFS_trans_sf"/>
</dbReference>
<feature type="transmembrane region" description="Helical" evidence="8">
    <location>
        <begin position="277"/>
        <end position="299"/>
    </location>
</feature>
<feature type="transmembrane region" description="Helical" evidence="8">
    <location>
        <begin position="450"/>
        <end position="470"/>
    </location>
</feature>
<dbReference type="InterPro" id="IPR002350">
    <property type="entry name" value="Kazal_dom"/>
</dbReference>
<dbReference type="PANTHER" id="PTHR11388">
    <property type="entry name" value="ORGANIC ANION TRANSPORTER"/>
    <property type="match status" value="1"/>
</dbReference>
<dbReference type="OrthoDB" id="5062115at2759"/>
<gene>
    <name evidence="12" type="primary">SO4A1</name>
</gene>